<dbReference type="Proteomes" id="UP000007752">
    <property type="component" value="Chromosome 8"/>
</dbReference>
<protein>
    <recommendedName>
        <fullName evidence="3">DDE Tnp4 domain-containing protein</fullName>
    </recommendedName>
</protein>
<sequence>MEPNTPMEKFNRVHSSIRNVIERSFGLLKMKWQILYKMPCYPMYKQKMIVEAAMVLHNYIREHGGEDPDFARFDRDPNFIPTIPERYNKYAVPRTASDESTPERSTGTMDLFRDELATALSISWR</sequence>
<reference evidence="4" key="2">
    <citation type="submission" date="2008-12" db="EMBL/GenBank/DDBJ databases">
        <title>Improved gene annotation of the rice (Oryza sativa) genomes.</title>
        <authorList>
            <person name="Wang J."/>
            <person name="Li R."/>
            <person name="Fan W."/>
            <person name="Huang Q."/>
            <person name="Zhang J."/>
            <person name="Zhou Y."/>
            <person name="Hu Y."/>
            <person name="Zi S."/>
            <person name="Li J."/>
            <person name="Ni P."/>
            <person name="Zheng H."/>
            <person name="Zhang Y."/>
            <person name="Zhao M."/>
            <person name="Hao Q."/>
            <person name="McDermott J."/>
            <person name="Samudrala R."/>
            <person name="Kristiansen K."/>
            <person name="Wong G.K.-S."/>
        </authorList>
    </citation>
    <scope>NUCLEOTIDE SEQUENCE</scope>
</reference>
<proteinExistence type="predicted"/>
<reference evidence="4" key="1">
    <citation type="journal article" date="2005" name="PLoS Biol.">
        <title>The genomes of Oryza sativa: a history of duplications.</title>
        <authorList>
            <person name="Yu J."/>
            <person name="Wang J."/>
            <person name="Lin W."/>
            <person name="Li S."/>
            <person name="Li H."/>
            <person name="Zhou J."/>
            <person name="Ni P."/>
            <person name="Dong W."/>
            <person name="Hu S."/>
            <person name="Zeng C."/>
            <person name="Zhang J."/>
            <person name="Zhang Y."/>
            <person name="Li R."/>
            <person name="Xu Z."/>
            <person name="Li S."/>
            <person name="Li X."/>
            <person name="Zheng H."/>
            <person name="Cong L."/>
            <person name="Lin L."/>
            <person name="Yin J."/>
            <person name="Geng J."/>
            <person name="Li G."/>
            <person name="Shi J."/>
            <person name="Liu J."/>
            <person name="Lv H."/>
            <person name="Li J."/>
            <person name="Wang J."/>
            <person name="Deng Y."/>
            <person name="Ran L."/>
            <person name="Shi X."/>
            <person name="Wang X."/>
            <person name="Wu Q."/>
            <person name="Li C."/>
            <person name="Ren X."/>
            <person name="Wang J."/>
            <person name="Wang X."/>
            <person name="Li D."/>
            <person name="Liu D."/>
            <person name="Zhang X."/>
            <person name="Ji Z."/>
            <person name="Zhao W."/>
            <person name="Sun Y."/>
            <person name="Zhang Z."/>
            <person name="Bao J."/>
            <person name="Han Y."/>
            <person name="Dong L."/>
            <person name="Ji J."/>
            <person name="Chen P."/>
            <person name="Wu S."/>
            <person name="Liu J."/>
            <person name="Xiao Y."/>
            <person name="Bu D."/>
            <person name="Tan J."/>
            <person name="Yang L."/>
            <person name="Ye C."/>
            <person name="Zhang J."/>
            <person name="Xu J."/>
            <person name="Zhou Y."/>
            <person name="Yu Y."/>
            <person name="Zhang B."/>
            <person name="Zhuang S."/>
            <person name="Wei H."/>
            <person name="Liu B."/>
            <person name="Lei M."/>
            <person name="Yu H."/>
            <person name="Li Y."/>
            <person name="Xu H."/>
            <person name="Wei S."/>
            <person name="He X."/>
            <person name="Fang L."/>
            <person name="Zhang Z."/>
            <person name="Zhang Y."/>
            <person name="Huang X."/>
            <person name="Su Z."/>
            <person name="Tong W."/>
            <person name="Li J."/>
            <person name="Tong Z."/>
            <person name="Li S."/>
            <person name="Ye J."/>
            <person name="Wang L."/>
            <person name="Fang L."/>
            <person name="Lei T."/>
            <person name="Chen C."/>
            <person name="Chen H."/>
            <person name="Xu Z."/>
            <person name="Li H."/>
            <person name="Huang H."/>
            <person name="Zhang F."/>
            <person name="Xu H."/>
            <person name="Li N."/>
            <person name="Zhao C."/>
            <person name="Li S."/>
            <person name="Dong L."/>
            <person name="Huang Y."/>
            <person name="Li L."/>
            <person name="Xi Y."/>
            <person name="Qi Q."/>
            <person name="Li W."/>
            <person name="Zhang B."/>
            <person name="Hu W."/>
            <person name="Zhang Y."/>
            <person name="Tian X."/>
            <person name="Jiao Y."/>
            <person name="Liang X."/>
            <person name="Jin J."/>
            <person name="Gao L."/>
            <person name="Zheng W."/>
            <person name="Hao B."/>
            <person name="Liu S."/>
            <person name="Wang W."/>
            <person name="Yuan L."/>
            <person name="Cao M."/>
            <person name="McDermott J."/>
            <person name="Samudrala R."/>
            <person name="Wang J."/>
            <person name="Wong G.K."/>
            <person name="Yang H."/>
        </authorList>
    </citation>
    <scope>NUCLEOTIDE SEQUENCE [LARGE SCALE GENOMIC DNA]</scope>
</reference>
<feature type="domain" description="DDE Tnp4" evidence="3">
    <location>
        <begin position="8"/>
        <end position="58"/>
    </location>
</feature>
<organism evidence="4">
    <name type="scientific">Oryza sativa subsp. japonica</name>
    <name type="common">Rice</name>
    <dbReference type="NCBI Taxonomy" id="39947"/>
    <lineage>
        <taxon>Eukaryota</taxon>
        <taxon>Viridiplantae</taxon>
        <taxon>Streptophyta</taxon>
        <taxon>Embryophyta</taxon>
        <taxon>Tracheophyta</taxon>
        <taxon>Spermatophyta</taxon>
        <taxon>Magnoliopsida</taxon>
        <taxon>Liliopsida</taxon>
        <taxon>Poales</taxon>
        <taxon>Poaceae</taxon>
        <taxon>BOP clade</taxon>
        <taxon>Oryzoideae</taxon>
        <taxon>Oryzeae</taxon>
        <taxon>Oryzinae</taxon>
        <taxon>Oryza</taxon>
        <taxon>Oryza sativa</taxon>
    </lineage>
</organism>
<dbReference type="AlphaFoldDB" id="B9G1P4"/>
<dbReference type="EMBL" id="CM000145">
    <property type="protein sequence ID" value="EEE68961.1"/>
    <property type="molecule type" value="Genomic_DNA"/>
</dbReference>
<gene>
    <name evidence="4" type="ORF">OsJ_27858</name>
</gene>
<comment type="cofactor">
    <cofactor evidence="1">
        <name>a divalent metal cation</name>
        <dbReference type="ChEBI" id="CHEBI:60240"/>
    </cofactor>
</comment>
<keyword evidence="2" id="KW-0479">Metal-binding</keyword>
<name>B9G1P4_ORYSJ</name>
<evidence type="ECO:0000259" key="3">
    <source>
        <dbReference type="Pfam" id="PF13359"/>
    </source>
</evidence>
<dbReference type="Pfam" id="PF13359">
    <property type="entry name" value="DDE_Tnp_4"/>
    <property type="match status" value="1"/>
</dbReference>
<dbReference type="GO" id="GO:0046872">
    <property type="term" value="F:metal ion binding"/>
    <property type="evidence" value="ECO:0007669"/>
    <property type="project" value="UniProtKB-KW"/>
</dbReference>
<evidence type="ECO:0000256" key="2">
    <source>
        <dbReference type="ARBA" id="ARBA00022723"/>
    </source>
</evidence>
<dbReference type="InterPro" id="IPR027806">
    <property type="entry name" value="HARBI1_dom"/>
</dbReference>
<accession>B9G1P4</accession>
<evidence type="ECO:0000256" key="1">
    <source>
        <dbReference type="ARBA" id="ARBA00001968"/>
    </source>
</evidence>
<evidence type="ECO:0000313" key="4">
    <source>
        <dbReference type="EMBL" id="EEE68961.1"/>
    </source>
</evidence>